<dbReference type="SUPFAM" id="SSF51735">
    <property type="entry name" value="NAD(P)-binding Rossmann-fold domains"/>
    <property type="match status" value="1"/>
</dbReference>
<reference evidence="1" key="1">
    <citation type="submission" date="2023-03" db="EMBL/GenBank/DDBJ databases">
        <title>Chitinimonas shenzhenensis gen. nov., sp. nov., a novel member of family Burkholderiaceae isolated from activated sludge collected in Shen Zhen, China.</title>
        <authorList>
            <person name="Wang X."/>
        </authorList>
    </citation>
    <scope>NUCLEOTIDE SEQUENCE</scope>
    <source>
        <strain evidence="1">DQS-5</strain>
    </source>
</reference>
<proteinExistence type="predicted"/>
<dbReference type="RefSeq" id="WP_284100247.1">
    <property type="nucleotide sequence ID" value="NZ_JARRAF010000007.1"/>
</dbReference>
<keyword evidence="2" id="KW-1185">Reference proteome</keyword>
<organism evidence="1 2">
    <name type="scientific">Parachitinimonas caeni</name>
    <dbReference type="NCBI Taxonomy" id="3031301"/>
    <lineage>
        <taxon>Bacteria</taxon>
        <taxon>Pseudomonadati</taxon>
        <taxon>Pseudomonadota</taxon>
        <taxon>Betaproteobacteria</taxon>
        <taxon>Neisseriales</taxon>
        <taxon>Chitinibacteraceae</taxon>
        <taxon>Parachitinimonas</taxon>
    </lineage>
</organism>
<sequence length="264" mass="27733">MPESFNESGPGPDSQPPCLLIPAAGGNLAGQLIGRLQRGGFPVSSDQAEWLQAPRRAVWLLPNLPDQLPPLPGCELIIDSRPLPPALAIALASDAAKLGMRYLDLAVQDSPFAALHGYAMAVGGSHAVASFARPWLDCLAPIRGGWWHCGEAGAASFVTSLLGQWQGSLAQALQISSAWLSNPASVMAGITALHGRHQVLLNTLATMAAQYLASTEGEVFSGEVYPSQLLAGLPSFDAPATDSPARRLARFLVWLGNQGMTRPA</sequence>
<accession>A0ABT7DV50</accession>
<dbReference type="Gene3D" id="3.40.50.720">
    <property type="entry name" value="NAD(P)-binding Rossmann-like Domain"/>
    <property type="match status" value="1"/>
</dbReference>
<evidence type="ECO:0000313" key="1">
    <source>
        <dbReference type="EMBL" id="MDK2123937.1"/>
    </source>
</evidence>
<comment type="caution">
    <text evidence="1">The sequence shown here is derived from an EMBL/GenBank/DDBJ whole genome shotgun (WGS) entry which is preliminary data.</text>
</comment>
<protein>
    <submittedName>
        <fullName evidence="1">Uncharacterized protein</fullName>
    </submittedName>
</protein>
<evidence type="ECO:0000313" key="2">
    <source>
        <dbReference type="Proteomes" id="UP001172778"/>
    </source>
</evidence>
<name>A0ABT7DV50_9NEIS</name>
<dbReference type="InterPro" id="IPR036291">
    <property type="entry name" value="NAD(P)-bd_dom_sf"/>
</dbReference>
<dbReference type="Proteomes" id="UP001172778">
    <property type="component" value="Unassembled WGS sequence"/>
</dbReference>
<gene>
    <name evidence="1" type="ORF">PZA18_07725</name>
</gene>
<dbReference type="EMBL" id="JARRAF010000007">
    <property type="protein sequence ID" value="MDK2123937.1"/>
    <property type="molecule type" value="Genomic_DNA"/>
</dbReference>